<comment type="caution">
    <text evidence="1">The sequence shown here is derived from an EMBL/GenBank/DDBJ whole genome shotgun (WGS) entry which is preliminary data.</text>
</comment>
<reference evidence="1 2" key="1">
    <citation type="journal article" date="2018" name="Nat. Biotechnol.">
        <title>A standardized bacterial taxonomy based on genome phylogeny substantially revises the tree of life.</title>
        <authorList>
            <person name="Parks D.H."/>
            <person name="Chuvochina M."/>
            <person name="Waite D.W."/>
            <person name="Rinke C."/>
            <person name="Skarshewski A."/>
            <person name="Chaumeil P.A."/>
            <person name="Hugenholtz P."/>
        </authorList>
    </citation>
    <scope>NUCLEOTIDE SEQUENCE [LARGE SCALE GENOMIC DNA]</scope>
    <source>
        <strain evidence="1">UBA9158</strain>
    </source>
</reference>
<protein>
    <submittedName>
        <fullName evidence="1">Uncharacterized protein</fullName>
    </submittedName>
</protein>
<sequence length="81" mass="9039">MLPVARRGLEAIGIAATESDRYLGIIEQRLASGQTGARWQLSRLGQAQPGAQRPDFDQLRDMLEAYRLRSESNTPVAEWTP</sequence>
<dbReference type="Gene3D" id="3.30.590.20">
    <property type="match status" value="1"/>
</dbReference>
<organism evidence="1 2">
    <name type="scientific">Haliea salexigens</name>
    <dbReference type="NCBI Taxonomy" id="287487"/>
    <lineage>
        <taxon>Bacteria</taxon>
        <taxon>Pseudomonadati</taxon>
        <taxon>Pseudomonadota</taxon>
        <taxon>Gammaproteobacteria</taxon>
        <taxon>Cellvibrionales</taxon>
        <taxon>Halieaceae</taxon>
        <taxon>Haliea</taxon>
    </lineage>
</organism>
<evidence type="ECO:0000313" key="1">
    <source>
        <dbReference type="EMBL" id="HAN29445.1"/>
    </source>
</evidence>
<dbReference type="Proteomes" id="UP000259273">
    <property type="component" value="Unassembled WGS sequence"/>
</dbReference>
<accession>A0A3C1KRZ0</accession>
<dbReference type="AlphaFoldDB" id="A0A3C1KRZ0"/>
<gene>
    <name evidence="1" type="ORF">DCP75_17315</name>
</gene>
<evidence type="ECO:0000313" key="2">
    <source>
        <dbReference type="Proteomes" id="UP000259273"/>
    </source>
</evidence>
<dbReference type="EMBL" id="DMND01000232">
    <property type="protein sequence ID" value="HAN29445.1"/>
    <property type="molecule type" value="Genomic_DNA"/>
</dbReference>
<name>A0A3C1KRZ0_9GAMM</name>
<proteinExistence type="predicted"/>